<dbReference type="AlphaFoldDB" id="A0A834JDD8"/>
<dbReference type="InterPro" id="IPR032135">
    <property type="entry name" value="DUF4817"/>
</dbReference>
<reference evidence="2" key="1">
    <citation type="journal article" date="2020" name="G3 (Bethesda)">
        <title>High-Quality Assemblies for Three Invasive Social Wasps from the &lt;i&gt;Vespula&lt;/i&gt; Genus.</title>
        <authorList>
            <person name="Harrop T.W.R."/>
            <person name="Guhlin J."/>
            <person name="McLaughlin G.M."/>
            <person name="Permina E."/>
            <person name="Stockwell P."/>
            <person name="Gilligan J."/>
            <person name="Le Lec M.F."/>
            <person name="Gruber M.A.M."/>
            <person name="Quinn O."/>
            <person name="Lovegrove M."/>
            <person name="Duncan E.J."/>
            <person name="Remnant E.J."/>
            <person name="Van Eeckhoven J."/>
            <person name="Graham B."/>
            <person name="Knapp R.A."/>
            <person name="Langford K.W."/>
            <person name="Kronenberg Z."/>
            <person name="Press M.O."/>
            <person name="Eacker S.M."/>
            <person name="Wilson-Rankin E.E."/>
            <person name="Purcell J."/>
            <person name="Lester P.J."/>
            <person name="Dearden P.K."/>
        </authorList>
    </citation>
    <scope>NUCLEOTIDE SEQUENCE</scope>
    <source>
        <strain evidence="2">Marl-1</strain>
    </source>
</reference>
<evidence type="ECO:0000259" key="1">
    <source>
        <dbReference type="Pfam" id="PF16087"/>
    </source>
</evidence>
<dbReference type="EMBL" id="JACSEA010000017">
    <property type="protein sequence ID" value="KAF7383551.1"/>
    <property type="molecule type" value="Genomic_DNA"/>
</dbReference>
<organism evidence="2 3">
    <name type="scientific">Vespula vulgaris</name>
    <name type="common">Yellow jacket</name>
    <name type="synonym">Wasp</name>
    <dbReference type="NCBI Taxonomy" id="7454"/>
    <lineage>
        <taxon>Eukaryota</taxon>
        <taxon>Metazoa</taxon>
        <taxon>Ecdysozoa</taxon>
        <taxon>Arthropoda</taxon>
        <taxon>Hexapoda</taxon>
        <taxon>Insecta</taxon>
        <taxon>Pterygota</taxon>
        <taxon>Neoptera</taxon>
        <taxon>Endopterygota</taxon>
        <taxon>Hymenoptera</taxon>
        <taxon>Apocrita</taxon>
        <taxon>Aculeata</taxon>
        <taxon>Vespoidea</taxon>
        <taxon>Vespidae</taxon>
        <taxon>Vespinae</taxon>
        <taxon>Vespula</taxon>
    </lineage>
</organism>
<sequence>MNNYSYQEMVDKHQIYGFAECNSVEARHLYANRFSNRCLLNKKTFQRLHEHLRDTGSSKKRYLKNNNNDKYWVFDGVKNFMRISALSIPYLTCTDISRK</sequence>
<evidence type="ECO:0000313" key="3">
    <source>
        <dbReference type="Proteomes" id="UP000614350"/>
    </source>
</evidence>
<accession>A0A834JDD8</accession>
<name>A0A834JDD8_VESVU</name>
<dbReference type="Proteomes" id="UP000614350">
    <property type="component" value="Unassembled WGS sequence"/>
</dbReference>
<feature type="domain" description="DUF4817" evidence="1">
    <location>
        <begin position="14"/>
        <end position="58"/>
    </location>
</feature>
<proteinExistence type="predicted"/>
<protein>
    <recommendedName>
        <fullName evidence="1">DUF4817 domain-containing protein</fullName>
    </recommendedName>
</protein>
<comment type="caution">
    <text evidence="2">The sequence shown here is derived from an EMBL/GenBank/DDBJ whole genome shotgun (WGS) entry which is preliminary data.</text>
</comment>
<evidence type="ECO:0000313" key="2">
    <source>
        <dbReference type="EMBL" id="KAF7383551.1"/>
    </source>
</evidence>
<dbReference type="Pfam" id="PF16087">
    <property type="entry name" value="DUF4817"/>
    <property type="match status" value="1"/>
</dbReference>
<keyword evidence="3" id="KW-1185">Reference proteome</keyword>
<gene>
    <name evidence="2" type="ORF">HZH66_012901</name>
</gene>